<dbReference type="InterPro" id="IPR001647">
    <property type="entry name" value="HTH_TetR"/>
</dbReference>
<evidence type="ECO:0000313" key="4">
    <source>
        <dbReference type="EMBL" id="QPF90664.1"/>
    </source>
</evidence>
<evidence type="ECO:0000256" key="1">
    <source>
        <dbReference type="ARBA" id="ARBA00023125"/>
    </source>
</evidence>
<keyword evidence="5" id="KW-1185">Reference proteome</keyword>
<name>A0A7S9D5B0_9BRAD</name>
<proteinExistence type="predicted"/>
<accession>A0A7S9D5B0</accession>
<protein>
    <submittedName>
        <fullName evidence="4">TetR/AcrR family transcriptional regulator</fullName>
    </submittedName>
</protein>
<keyword evidence="1 2" id="KW-0238">DNA-binding</keyword>
<dbReference type="GO" id="GO:0003677">
    <property type="term" value="F:DNA binding"/>
    <property type="evidence" value="ECO:0007669"/>
    <property type="project" value="UniProtKB-UniRule"/>
</dbReference>
<dbReference type="EMBL" id="CP061379">
    <property type="protein sequence ID" value="QPF90664.1"/>
    <property type="molecule type" value="Genomic_DNA"/>
</dbReference>
<dbReference type="PROSITE" id="PS50977">
    <property type="entry name" value="HTH_TETR_2"/>
    <property type="match status" value="1"/>
</dbReference>
<dbReference type="Proteomes" id="UP000594621">
    <property type="component" value="Chromosome"/>
</dbReference>
<dbReference type="Pfam" id="PF00440">
    <property type="entry name" value="TetR_N"/>
    <property type="match status" value="1"/>
</dbReference>
<dbReference type="AlphaFoldDB" id="A0A7S9D5B0"/>
<reference evidence="4 5" key="1">
    <citation type="submission" date="2020-09" db="EMBL/GenBank/DDBJ databases">
        <title>Complete genomes of bradyrhizobia occurring on native shrubby legumes in Australia.</title>
        <authorList>
            <person name="Lafay B."/>
        </authorList>
    </citation>
    <scope>NUCLEOTIDE SEQUENCE [LARGE SCALE GENOMIC DNA]</scope>
    <source>
        <strain evidence="4 5">BDV5040</strain>
    </source>
</reference>
<dbReference type="KEGG" id="bcou:IC761_29910"/>
<organism evidence="4 5">
    <name type="scientific">Bradyrhizobium commune</name>
    <dbReference type="NCBI Taxonomy" id="83627"/>
    <lineage>
        <taxon>Bacteria</taxon>
        <taxon>Pseudomonadati</taxon>
        <taxon>Pseudomonadota</taxon>
        <taxon>Alphaproteobacteria</taxon>
        <taxon>Hyphomicrobiales</taxon>
        <taxon>Nitrobacteraceae</taxon>
        <taxon>Bradyrhizobium</taxon>
    </lineage>
</organism>
<dbReference type="RefSeq" id="WP_195800247.1">
    <property type="nucleotide sequence ID" value="NZ_CP061379.1"/>
</dbReference>
<dbReference type="SUPFAM" id="SSF46689">
    <property type="entry name" value="Homeodomain-like"/>
    <property type="match status" value="1"/>
</dbReference>
<evidence type="ECO:0000259" key="3">
    <source>
        <dbReference type="PROSITE" id="PS50977"/>
    </source>
</evidence>
<feature type="DNA-binding region" description="H-T-H motif" evidence="2">
    <location>
        <begin position="35"/>
        <end position="54"/>
    </location>
</feature>
<evidence type="ECO:0000256" key="2">
    <source>
        <dbReference type="PROSITE-ProRule" id="PRU00335"/>
    </source>
</evidence>
<evidence type="ECO:0000313" key="5">
    <source>
        <dbReference type="Proteomes" id="UP000594621"/>
    </source>
</evidence>
<gene>
    <name evidence="4" type="ORF">IC761_29910</name>
</gene>
<dbReference type="Gene3D" id="1.10.357.10">
    <property type="entry name" value="Tetracycline Repressor, domain 2"/>
    <property type="match status" value="1"/>
</dbReference>
<sequence length="190" mass="20590">MATTEAVTDEPSPRRAELLDASYAYVLGHGLNGLSLRPLAAAIGSSPRVLLYLFGSKDNLLREVLARARSEQIAQLASAFQVKGQAHGLEGTAARLWTWLSAPEQRPMVRLTYEAFMLSLSHEPGPWAGFAAEAAQDWLNLLVDAQVHVTQTKAEARATLVLATIRGLLIDLLACGDSERIAAAARMNWL</sequence>
<feature type="domain" description="HTH tetR-type" evidence="3">
    <location>
        <begin position="12"/>
        <end position="72"/>
    </location>
</feature>
<dbReference type="InterPro" id="IPR009057">
    <property type="entry name" value="Homeodomain-like_sf"/>
</dbReference>